<accession>A0A4Q0VZ57</accession>
<dbReference type="InterPro" id="IPR013324">
    <property type="entry name" value="RNA_pol_sigma_r3/r4-like"/>
</dbReference>
<gene>
    <name evidence="2" type="ORF">DS745_00470</name>
</gene>
<dbReference type="Proteomes" id="UP000290649">
    <property type="component" value="Unassembled WGS sequence"/>
</dbReference>
<dbReference type="Pfam" id="PF14493">
    <property type="entry name" value="HTH_40"/>
    <property type="match status" value="1"/>
</dbReference>
<dbReference type="RefSeq" id="WP_129076243.1">
    <property type="nucleotide sequence ID" value="NZ_QOUX01000001.1"/>
</dbReference>
<dbReference type="PIRSF" id="PIRSF021350">
    <property type="entry name" value="UCP021350"/>
    <property type="match status" value="1"/>
</dbReference>
<organism evidence="2 3">
    <name type="scientific">Anaerobacillus alkaliphilus</name>
    <dbReference type="NCBI Taxonomy" id="1548597"/>
    <lineage>
        <taxon>Bacteria</taxon>
        <taxon>Bacillati</taxon>
        <taxon>Bacillota</taxon>
        <taxon>Bacilli</taxon>
        <taxon>Bacillales</taxon>
        <taxon>Bacillaceae</taxon>
        <taxon>Anaerobacillus</taxon>
    </lineage>
</organism>
<dbReference type="AlphaFoldDB" id="A0A4Q0VZ57"/>
<evidence type="ECO:0000313" key="2">
    <source>
        <dbReference type="EMBL" id="RXJ03901.1"/>
    </source>
</evidence>
<evidence type="ECO:0000313" key="3">
    <source>
        <dbReference type="Proteomes" id="UP000290649"/>
    </source>
</evidence>
<dbReference type="InterPro" id="IPR029491">
    <property type="entry name" value="Helicase_HTH"/>
</dbReference>
<dbReference type="SUPFAM" id="SSF88659">
    <property type="entry name" value="Sigma3 and sigma4 domains of RNA polymerase sigma factors"/>
    <property type="match status" value="1"/>
</dbReference>
<evidence type="ECO:0000259" key="1">
    <source>
        <dbReference type="Pfam" id="PF14493"/>
    </source>
</evidence>
<reference evidence="2 3" key="1">
    <citation type="journal article" date="2019" name="Int. J. Syst. Evol. Microbiol.">
        <title>Anaerobacillus alkaliphilus sp. nov., a novel alkaliphilic and moderately halophilic bacterium.</title>
        <authorList>
            <person name="Borsodi A.K."/>
            <person name="Aszalos J.M."/>
            <person name="Bihari P."/>
            <person name="Nagy I."/>
            <person name="Schumann P."/>
            <person name="Sproer C."/>
            <person name="Kovacs A.L."/>
            <person name="Boka K."/>
            <person name="Dobosy P."/>
            <person name="Ovari M."/>
            <person name="Szili-Kovacs T."/>
            <person name="Toth E."/>
        </authorList>
    </citation>
    <scope>NUCLEOTIDE SEQUENCE [LARGE SCALE GENOMIC DNA]</scope>
    <source>
        <strain evidence="2 3">B16-10</strain>
    </source>
</reference>
<comment type="caution">
    <text evidence="2">The sequence shown here is derived from an EMBL/GenBank/DDBJ whole genome shotgun (WGS) entry which is preliminary data.</text>
</comment>
<name>A0A4Q0VZ57_9BACI</name>
<proteinExistence type="predicted"/>
<feature type="domain" description="Helicase Helix-turn-helix" evidence="1">
    <location>
        <begin position="256"/>
        <end position="344"/>
    </location>
</feature>
<dbReference type="OrthoDB" id="2354672at2"/>
<protein>
    <recommendedName>
        <fullName evidence="1">Helicase Helix-turn-helix domain-containing protein</fullName>
    </recommendedName>
</protein>
<dbReference type="InterPro" id="IPR008308">
    <property type="entry name" value="YpbB-like"/>
</dbReference>
<sequence>MEFLQVIFLLMLKNFDGSRTIFGAYHILNGKKTAQTIQDCRLFQLTHFFGVYKELDRDVVLEAMKQLVEKKFIRPCGENRFLITREGEAYLEEKLEDQPISPHLNGFLYKDVDEIFWTRLVLLSQCLSHLKVEKMHFIPVIKDTRIQLWVKDKLRNGNFNVEELASNLYLELKTLLQYFTNEEATIFVLRLSGVHRVGLTIDQIARELQLERAYVKIIFKGVIHGILDIVNKDIELYPILSGIFERVGDINVLTETTQKTYKLLQKGLSLEEISSVRMLKQSTVEDHVVEVALNVKDFPIDRFVSPGKQEAILEIVKRLGTKRLKEIKKECNEATSYFDIRLTIAKSEV</sequence>
<keyword evidence="3" id="KW-1185">Reference proteome</keyword>
<dbReference type="EMBL" id="QOUX01000001">
    <property type="protein sequence ID" value="RXJ03901.1"/>
    <property type="molecule type" value="Genomic_DNA"/>
</dbReference>